<feature type="compositionally biased region" description="Basic and acidic residues" evidence="5">
    <location>
        <begin position="1158"/>
        <end position="1169"/>
    </location>
</feature>
<feature type="domain" description="THO complex subunit 2 N-terminal" evidence="8">
    <location>
        <begin position="112"/>
        <end position="862"/>
    </location>
</feature>
<dbReference type="GO" id="GO:0000445">
    <property type="term" value="C:THO complex part of transcription export complex"/>
    <property type="evidence" value="ECO:0007669"/>
    <property type="project" value="TreeGrafter"/>
</dbReference>
<dbReference type="InterPro" id="IPR021726">
    <property type="entry name" value="THO_THOC2_N"/>
</dbReference>
<feature type="non-terminal residue" evidence="9">
    <location>
        <position position="1"/>
    </location>
</feature>
<evidence type="ECO:0000259" key="8">
    <source>
        <dbReference type="Pfam" id="PF16134"/>
    </source>
</evidence>
<organism evidence="9 10">
    <name type="scientific">Cryomyces minteri</name>
    <dbReference type="NCBI Taxonomy" id="331657"/>
    <lineage>
        <taxon>Eukaryota</taxon>
        <taxon>Fungi</taxon>
        <taxon>Dikarya</taxon>
        <taxon>Ascomycota</taxon>
        <taxon>Pezizomycotina</taxon>
        <taxon>Dothideomycetes</taxon>
        <taxon>Dothideomycetes incertae sedis</taxon>
        <taxon>Cryomyces</taxon>
    </lineage>
</organism>
<protein>
    <recommendedName>
        <fullName evidence="3">THO complex subunit 2</fullName>
    </recommendedName>
</protein>
<dbReference type="GO" id="GO:0003729">
    <property type="term" value="F:mRNA binding"/>
    <property type="evidence" value="ECO:0007669"/>
    <property type="project" value="TreeGrafter"/>
</dbReference>
<dbReference type="GO" id="GO:0006406">
    <property type="term" value="P:mRNA export from nucleus"/>
    <property type="evidence" value="ECO:0007669"/>
    <property type="project" value="InterPro"/>
</dbReference>
<comment type="similarity">
    <text evidence="2">Belongs to the THOC2 family.</text>
</comment>
<dbReference type="InterPro" id="IPR021418">
    <property type="entry name" value="THO_THOC2_C"/>
</dbReference>
<feature type="compositionally biased region" description="Basic and acidic residues" evidence="5">
    <location>
        <begin position="592"/>
        <end position="601"/>
    </location>
</feature>
<feature type="region of interest" description="Disordered" evidence="5">
    <location>
        <begin position="1559"/>
        <end position="1619"/>
    </location>
</feature>
<feature type="compositionally biased region" description="Polar residues" evidence="5">
    <location>
        <begin position="1602"/>
        <end position="1611"/>
    </location>
</feature>
<gene>
    <name evidence="9" type="ORF">B0A49_11414</name>
</gene>
<feature type="compositionally biased region" description="Polar residues" evidence="5">
    <location>
        <begin position="43"/>
        <end position="71"/>
    </location>
</feature>
<feature type="domain" description="THO complex subunitTHOC2 C-terminal" evidence="6">
    <location>
        <begin position="1242"/>
        <end position="1543"/>
    </location>
</feature>
<accession>A0A4V5ND99</accession>
<comment type="subcellular location">
    <subcellularLocation>
        <location evidence="1">Nucleus</location>
    </subcellularLocation>
</comment>
<feature type="region of interest" description="Disordered" evidence="5">
    <location>
        <begin position="559"/>
        <end position="605"/>
    </location>
</feature>
<feature type="compositionally biased region" description="Basic and acidic residues" evidence="5">
    <location>
        <begin position="1135"/>
        <end position="1144"/>
    </location>
</feature>
<evidence type="ECO:0000256" key="4">
    <source>
        <dbReference type="ARBA" id="ARBA00023242"/>
    </source>
</evidence>
<feature type="region of interest" description="Disordered" evidence="5">
    <location>
        <begin position="1643"/>
        <end position="1665"/>
    </location>
</feature>
<evidence type="ECO:0000256" key="5">
    <source>
        <dbReference type="SAM" id="MobiDB-lite"/>
    </source>
</evidence>
<dbReference type="OrthoDB" id="29024at2759"/>
<dbReference type="Pfam" id="PF11262">
    <property type="entry name" value="Tho2"/>
    <property type="match status" value="1"/>
</dbReference>
<dbReference type="GO" id="GO:0006397">
    <property type="term" value="P:mRNA processing"/>
    <property type="evidence" value="ECO:0007669"/>
    <property type="project" value="InterPro"/>
</dbReference>
<dbReference type="InterPro" id="IPR032302">
    <property type="entry name" value="THOC2_N"/>
</dbReference>
<evidence type="ECO:0000256" key="1">
    <source>
        <dbReference type="ARBA" id="ARBA00004123"/>
    </source>
</evidence>
<keyword evidence="10" id="KW-1185">Reference proteome</keyword>
<feature type="compositionally biased region" description="Pro residues" evidence="5">
    <location>
        <begin position="82"/>
        <end position="102"/>
    </location>
</feature>
<feature type="region of interest" description="Disordered" evidence="5">
    <location>
        <begin position="1"/>
        <end position="102"/>
    </location>
</feature>
<evidence type="ECO:0000259" key="7">
    <source>
        <dbReference type="Pfam" id="PF11732"/>
    </source>
</evidence>
<keyword evidence="4" id="KW-0539">Nucleus</keyword>
<dbReference type="Pfam" id="PF11732">
    <property type="entry name" value="Thoc2"/>
    <property type="match status" value="1"/>
</dbReference>
<feature type="region of interest" description="Disordered" evidence="5">
    <location>
        <begin position="1135"/>
        <end position="1217"/>
    </location>
</feature>
<dbReference type="InterPro" id="IPR040007">
    <property type="entry name" value="Tho2"/>
</dbReference>
<feature type="compositionally biased region" description="Polar residues" evidence="5">
    <location>
        <begin position="1171"/>
        <end position="1181"/>
    </location>
</feature>
<comment type="caution">
    <text evidence="9">The sequence shown here is derived from an EMBL/GenBank/DDBJ whole genome shotgun (WGS) entry which is preliminary data.</text>
</comment>
<reference evidence="9 10" key="1">
    <citation type="submission" date="2017-03" db="EMBL/GenBank/DDBJ databases">
        <title>Genomes of endolithic fungi from Antarctica.</title>
        <authorList>
            <person name="Coleine C."/>
            <person name="Masonjones S."/>
            <person name="Stajich J.E."/>
        </authorList>
    </citation>
    <scope>NUCLEOTIDE SEQUENCE [LARGE SCALE GENOMIC DNA]</scope>
    <source>
        <strain evidence="9 10">CCFEE 5187</strain>
    </source>
</reference>
<evidence type="ECO:0000256" key="3">
    <source>
        <dbReference type="ARBA" id="ARBA00019596"/>
    </source>
</evidence>
<dbReference type="Pfam" id="PF16134">
    <property type="entry name" value="THOC2_N"/>
    <property type="match status" value="1"/>
</dbReference>
<feature type="compositionally biased region" description="Basic and acidic residues" evidence="5">
    <location>
        <begin position="1182"/>
        <end position="1196"/>
    </location>
</feature>
<dbReference type="EMBL" id="NAJN01001702">
    <property type="protein sequence ID" value="TKA61649.1"/>
    <property type="molecule type" value="Genomic_DNA"/>
</dbReference>
<dbReference type="PANTHER" id="PTHR21597:SF0">
    <property type="entry name" value="THO COMPLEX SUBUNIT 2"/>
    <property type="match status" value="1"/>
</dbReference>
<proteinExistence type="inferred from homology"/>
<sequence>PSPHWPGNLNLAQQNQHHSQMQNGRGGRRRSRGGQGGNQSGSPSTGLNSQPSSTRTSPTISHAMSPPSLQTRGLPENKPPVQKRPPNPNDAPAPNPATPPKAPASEYYYQYITEELVQSWRRDQNQVIMEQAVEACREDDAMALSTMFQELLRSGLDGRISPEDAGSAIKDILSNEASIGSLDLPSVFVDSISTTLDQADRQSPKAMALIASSGVPPAVLLGELDGTELIDLGLVRGTFIRMQTRKTTGLLYRQANYNLLREETEGYSKLLTEYFTTSNSSPPTGEVVEETFLRVKALIGAFDLDVGRVIDITLDVFANLLVKHRHFFIKFLRTSSWWPTAESFDNIKWRDQGFGSLPSWASPESSQWDRWEITEEEKERLSALRQLRDAEFWDRVREVGMAAFFELDGRRITNYDAVVDQLDQKVIPEIDKAGNESYREKTVRKAEDLKWMKETRTLPPSGNPDAAQLLGFKLRFYASPARDASDTLPDNLIYLAALLIKVGFISLRDLYPHLYPHDDKMAEVQEKLMKEKAEREKLNRPGGGARNALAMAGALADDTLPSMGRPRDFTSNRGAAVKSDGATDKSGATPAKVDEEKKDELPEPTDQKISLLKSLLCIGAIPESLYMLGKFPWLPDVLPDLPEYIHRIAHHMLSKVYEPARPLRDRSSVQAAKKQVADQAGQPKGILRLADPPSRKTLRWAQLDRGDMGDGVAYRFYWDDWTDNVPICQTVNDVFQLCGTFLNYSGVKIGQDPTLLMKLTRIGKKSLSDDPSKENYARWIDLSKRLLVPALSLTKNNPGVVNEMFDLLKCFPIATRYSIYAEWYTGQISRLPDIKAAFDQARAETKDVLKRISKDNTKSMARALAKVAYASPGIVFSVAINQMEAYDNLIEVVVECARYFTYLGYDVLTWSLMSALGGRGRDRVQADGMLTSSWLKALSLFAGRVFKRYSVMSPSPILQYVTNELRLGNSTDLEVLEQIVSTMAGIPSDMTFNEAQTMAMAGGEALQAQTLLQLGDRRHQSKLSARRLMRSLTEPGLAGQLLISIAQERQTYIHHESSNAAPLKVLGNNLDKIHQVFAQYLDMLRSNLSAEEFDAAIPGVVSLISEFGIEPSIAFTISRPSIAQAIAVVDSAAESEKQSRRLSTEKAQVNGNVEVADDSTKASTDEGDKAASQNGTLTKQESSLKNEEETSSEMKDIPQVADVTSTSTPGPVVNDVPDPWHPVLKPLMQSLRPILREDFESTLSLPFYTTFWTLALHDMVVFSNTYETEIKKHVTALGKTNSDRTDLTTLGMKKKEHEKKSINEVLDRLRGEMRTQIQAYQQVRTRINKEKDHWFTGFVGKSEALCNAIIQDCFYPRILLSPLDAFYTFQMLRFLHSSGAPGFGTMRVMDRILSKQLTALMFQCTSREADNFGRFLNELLKELSTWHADRAVYEKIAYGPKRNLPGFAKKLSAGKVVEFLDFEEFRRLMFKWHGNLNNAFKACFSGGEYMHIRNAIIVLKAVHQSFPVVNFMGKSIFESVTELSESEKREDLKLAATSLLGDLKRREKAWVLPQAFRQGDTASTAQKPVSRSTSIRPETPQRDSGTTKTLNAAAAEFKPKPSNLTNGSANNAAIGKGDAEDGEIEDTKMADAEAKADVEVQLTAPNKSAESEKPASDQVDEAEDKLSAPAVIQSAPPHTPHRDRRPKAFLLDQISTGRHHLNLQPTAFRTCCQVVQIHILHHAVCQTDPETDLETVIWIIPIQDKMAVDRVRKISAGLKDLVI</sequence>
<dbReference type="Proteomes" id="UP000308768">
    <property type="component" value="Unassembled WGS sequence"/>
</dbReference>
<evidence type="ECO:0000313" key="10">
    <source>
        <dbReference type="Proteomes" id="UP000308768"/>
    </source>
</evidence>
<evidence type="ECO:0000256" key="2">
    <source>
        <dbReference type="ARBA" id="ARBA00007857"/>
    </source>
</evidence>
<feature type="compositionally biased region" description="Polar residues" evidence="5">
    <location>
        <begin position="1560"/>
        <end position="1590"/>
    </location>
</feature>
<dbReference type="STRING" id="331657.A0A4V5ND99"/>
<feature type="domain" description="THO complex subunitTHOC2 N-terminal" evidence="7">
    <location>
        <begin position="864"/>
        <end position="939"/>
    </location>
</feature>
<dbReference type="PANTHER" id="PTHR21597">
    <property type="entry name" value="THO2 PROTEIN"/>
    <property type="match status" value="1"/>
</dbReference>
<feature type="compositionally biased region" description="Polar residues" evidence="5">
    <location>
        <begin position="10"/>
        <end position="21"/>
    </location>
</feature>
<evidence type="ECO:0000313" key="9">
    <source>
        <dbReference type="EMBL" id="TKA61649.1"/>
    </source>
</evidence>
<evidence type="ECO:0000259" key="6">
    <source>
        <dbReference type="Pfam" id="PF11262"/>
    </source>
</evidence>
<name>A0A4V5ND99_9PEZI</name>